<dbReference type="RefSeq" id="WP_068834485.1">
    <property type="nucleotide sequence ID" value="NZ_JBHSMX010000016.1"/>
</dbReference>
<evidence type="ECO:0008006" key="3">
    <source>
        <dbReference type="Google" id="ProtNLM"/>
    </source>
</evidence>
<accession>A0ABW0QAA3</accession>
<proteinExistence type="predicted"/>
<dbReference type="Proteomes" id="UP001596084">
    <property type="component" value="Unassembled WGS sequence"/>
</dbReference>
<reference evidence="2" key="1">
    <citation type="journal article" date="2019" name="Int. J. Syst. Evol. Microbiol.">
        <title>The Global Catalogue of Microorganisms (GCM) 10K type strain sequencing project: providing services to taxonomists for standard genome sequencing and annotation.</title>
        <authorList>
            <consortium name="The Broad Institute Genomics Platform"/>
            <consortium name="The Broad Institute Genome Sequencing Center for Infectious Disease"/>
            <person name="Wu L."/>
            <person name="Ma J."/>
        </authorList>
    </citation>
    <scope>NUCLEOTIDE SEQUENCE [LARGE SCALE GENOMIC DNA]</scope>
    <source>
        <strain evidence="2">CGMCC 4.7277</strain>
    </source>
</reference>
<organism evidence="1 2">
    <name type="scientific">Polaromonas jejuensis</name>
    <dbReference type="NCBI Taxonomy" id="457502"/>
    <lineage>
        <taxon>Bacteria</taxon>
        <taxon>Pseudomonadati</taxon>
        <taxon>Pseudomonadota</taxon>
        <taxon>Betaproteobacteria</taxon>
        <taxon>Burkholderiales</taxon>
        <taxon>Comamonadaceae</taxon>
        <taxon>Polaromonas</taxon>
    </lineage>
</organism>
<name>A0ABW0QAA3_9BURK</name>
<gene>
    <name evidence="1" type="ORF">ACFPP7_11225</name>
</gene>
<keyword evidence="2" id="KW-1185">Reference proteome</keyword>
<evidence type="ECO:0000313" key="2">
    <source>
        <dbReference type="Proteomes" id="UP001596084"/>
    </source>
</evidence>
<evidence type="ECO:0000313" key="1">
    <source>
        <dbReference type="EMBL" id="MFC5521486.1"/>
    </source>
</evidence>
<comment type="caution">
    <text evidence="1">The sequence shown here is derived from an EMBL/GenBank/DDBJ whole genome shotgun (WGS) entry which is preliminary data.</text>
</comment>
<sequence length="100" mass="11946">MAHPLRPHAWDPLTLAQLHRLKKWHESHERTQPVEFHVWECVLTVWVMGWIGWLPAFAFEAPWAYPLCLLGVLTPRLYVSWRARAHEAQRLRCDWLDLLS</sequence>
<protein>
    <recommendedName>
        <fullName evidence="3">Transmembrane protein</fullName>
    </recommendedName>
</protein>
<dbReference type="EMBL" id="JBHSMX010000016">
    <property type="protein sequence ID" value="MFC5521486.1"/>
    <property type="molecule type" value="Genomic_DNA"/>
</dbReference>